<name>A0A381ZVT8_9ZZZZ</name>
<reference evidence="1" key="1">
    <citation type="submission" date="2018-05" db="EMBL/GenBank/DDBJ databases">
        <authorList>
            <person name="Lanie J.A."/>
            <person name="Ng W.-L."/>
            <person name="Kazmierczak K.M."/>
            <person name="Andrzejewski T.M."/>
            <person name="Davidsen T.M."/>
            <person name="Wayne K.J."/>
            <person name="Tettelin H."/>
            <person name="Glass J.I."/>
            <person name="Rusch D."/>
            <person name="Podicherti R."/>
            <person name="Tsui H.-C.T."/>
            <person name="Winkler M.E."/>
        </authorList>
    </citation>
    <scope>NUCLEOTIDE SEQUENCE</scope>
</reference>
<dbReference type="AlphaFoldDB" id="A0A381ZVT8"/>
<sequence length="36" mass="3967">MLGDLGQERGLVIREQGISTVLQDISNKVADGKRIR</sequence>
<evidence type="ECO:0000313" key="1">
    <source>
        <dbReference type="EMBL" id="SVA93101.1"/>
    </source>
</evidence>
<gene>
    <name evidence="1" type="ORF">METZ01_LOCUS145955</name>
</gene>
<organism evidence="1">
    <name type="scientific">marine metagenome</name>
    <dbReference type="NCBI Taxonomy" id="408172"/>
    <lineage>
        <taxon>unclassified sequences</taxon>
        <taxon>metagenomes</taxon>
        <taxon>ecological metagenomes</taxon>
    </lineage>
</organism>
<accession>A0A381ZVT8</accession>
<dbReference type="EMBL" id="UINC01022777">
    <property type="protein sequence ID" value="SVA93101.1"/>
    <property type="molecule type" value="Genomic_DNA"/>
</dbReference>
<protein>
    <submittedName>
        <fullName evidence="1">Uncharacterized protein</fullName>
    </submittedName>
</protein>
<proteinExistence type="predicted"/>